<dbReference type="SUPFAM" id="SSF56935">
    <property type="entry name" value="Porins"/>
    <property type="match status" value="1"/>
</dbReference>
<reference evidence="2" key="1">
    <citation type="submission" date="2020-02" db="EMBL/GenBank/DDBJ databases">
        <title>Delineation of the pyrene-degrading pathway in Roseobacter clade bacteria by genomic analysis.</title>
        <authorList>
            <person name="Zhou H."/>
            <person name="Wang H."/>
        </authorList>
    </citation>
    <scope>NUCLEOTIDE SEQUENCE</scope>
    <source>
        <strain evidence="2">PrR005</strain>
    </source>
</reference>
<evidence type="ECO:0000313" key="2">
    <source>
        <dbReference type="EMBL" id="NDW47291.1"/>
    </source>
</evidence>
<keyword evidence="1" id="KW-0732">Signal</keyword>
<gene>
    <name evidence="2" type="ORF">G0P99_20290</name>
</gene>
<dbReference type="AlphaFoldDB" id="A0A6B2NSX0"/>
<dbReference type="RefSeq" id="WP_164132308.1">
    <property type="nucleotide sequence ID" value="NZ_JAAGOX010000054.1"/>
</dbReference>
<comment type="caution">
    <text evidence="2">The sequence shown here is derived from an EMBL/GenBank/DDBJ whole genome shotgun (WGS) entry which is preliminary data.</text>
</comment>
<feature type="signal peptide" evidence="1">
    <location>
        <begin position="1"/>
        <end position="23"/>
    </location>
</feature>
<evidence type="ECO:0008006" key="3">
    <source>
        <dbReference type="Google" id="ProtNLM"/>
    </source>
</evidence>
<feature type="chain" id="PRO_5025653017" description="Autotransporter outer membrane beta-barrel domain-containing protein" evidence="1">
    <location>
        <begin position="24"/>
        <end position="299"/>
    </location>
</feature>
<protein>
    <recommendedName>
        <fullName evidence="3">Autotransporter outer membrane beta-barrel domain-containing protein</fullName>
    </recommendedName>
</protein>
<dbReference type="EMBL" id="JAAGOX010000054">
    <property type="protein sequence ID" value="NDW47291.1"/>
    <property type="molecule type" value="Genomic_DNA"/>
</dbReference>
<proteinExistence type="predicted"/>
<organism evidence="2">
    <name type="scientific">Ruegeria sp. PrR005</name>
    <dbReference type="NCBI Taxonomy" id="2706882"/>
    <lineage>
        <taxon>Bacteria</taxon>
        <taxon>Pseudomonadati</taxon>
        <taxon>Pseudomonadota</taxon>
        <taxon>Alphaproteobacteria</taxon>
        <taxon>Rhodobacterales</taxon>
        <taxon>Roseobacteraceae</taxon>
        <taxon>Ruegeria</taxon>
    </lineage>
</organism>
<accession>A0A6B2NSX0</accession>
<sequence length="299" mass="31330">MSGFLRAFSITGVIVVTAGAAQAQPRPGWTPVVDGLVMYQGAADLSGGGEVSATRSFLRAGALYRAENGASAGVLVSYGQVDYDFSGGVAARPWGDIRDIRVSAPLRFPVGERASLFLSPQVRWNYEAGASASDGRTWGVFAGLAWQVNDRLRIGPAFGAFSELGDSDTQVFPALLVDWQIDDRWSLSTGTGLGATQGPGLSLSYALSDEIKLSLGVRSESVRFRLDGTGPAPGGMGEETSIPVVLSLEYAPNPGTRLTVFAGAELDGQLVLENAAGAEISRQSYGAAPVAGFAFRIRF</sequence>
<name>A0A6B2NSX0_9RHOB</name>
<evidence type="ECO:0000256" key="1">
    <source>
        <dbReference type="SAM" id="SignalP"/>
    </source>
</evidence>